<dbReference type="Pfam" id="PF05099">
    <property type="entry name" value="TerB"/>
    <property type="match status" value="1"/>
</dbReference>
<dbReference type="AlphaFoldDB" id="A0A0F9UBH6"/>
<name>A0A0F9UBH6_9ZZZZ</name>
<evidence type="ECO:0000313" key="2">
    <source>
        <dbReference type="EMBL" id="KKN88999.1"/>
    </source>
</evidence>
<evidence type="ECO:0000259" key="1">
    <source>
        <dbReference type="Pfam" id="PF05099"/>
    </source>
</evidence>
<reference evidence="2" key="1">
    <citation type="journal article" date="2015" name="Nature">
        <title>Complex archaea that bridge the gap between prokaryotes and eukaryotes.</title>
        <authorList>
            <person name="Spang A."/>
            <person name="Saw J.H."/>
            <person name="Jorgensen S.L."/>
            <person name="Zaremba-Niedzwiedzka K."/>
            <person name="Martijn J."/>
            <person name="Lind A.E."/>
            <person name="van Eijk R."/>
            <person name="Schleper C."/>
            <person name="Guy L."/>
            <person name="Ettema T.J."/>
        </authorList>
    </citation>
    <scope>NUCLEOTIDE SEQUENCE</scope>
</reference>
<dbReference type="CDD" id="cd07313">
    <property type="entry name" value="terB_like_2"/>
    <property type="match status" value="1"/>
</dbReference>
<proteinExistence type="predicted"/>
<sequence>MMFEAFRDFVQTIGRDETARDAAGADDLRVATAALLFHIIGADGIVTDDERKKMRAVLAQEFQLDPTETDRIAEAGREADAGAVDLYQFTSVLRARLEAEHRVRFVEMLWEVTYADGEVHELEDNLIWRISDLLGVSTRDRMLMKREAADRSGLSD</sequence>
<accession>A0A0F9UBH6</accession>
<dbReference type="InterPro" id="IPR007791">
    <property type="entry name" value="DjlA_N"/>
</dbReference>
<dbReference type="Gene3D" id="1.10.3680.10">
    <property type="entry name" value="TerB-like"/>
    <property type="match status" value="1"/>
</dbReference>
<organism evidence="2">
    <name type="scientific">marine sediment metagenome</name>
    <dbReference type="NCBI Taxonomy" id="412755"/>
    <lineage>
        <taxon>unclassified sequences</taxon>
        <taxon>metagenomes</taxon>
        <taxon>ecological metagenomes</taxon>
    </lineage>
</organism>
<dbReference type="EMBL" id="LAZR01000123">
    <property type="protein sequence ID" value="KKN88999.1"/>
    <property type="molecule type" value="Genomic_DNA"/>
</dbReference>
<dbReference type="InterPro" id="IPR029024">
    <property type="entry name" value="TerB-like"/>
</dbReference>
<comment type="caution">
    <text evidence="2">The sequence shown here is derived from an EMBL/GenBank/DDBJ whole genome shotgun (WGS) entry which is preliminary data.</text>
</comment>
<dbReference type="SUPFAM" id="SSF158682">
    <property type="entry name" value="TerB-like"/>
    <property type="match status" value="1"/>
</dbReference>
<gene>
    <name evidence="2" type="ORF">LCGC14_0241910</name>
</gene>
<protein>
    <recommendedName>
        <fullName evidence="1">Co-chaperone DjlA N-terminal domain-containing protein</fullName>
    </recommendedName>
</protein>
<feature type="domain" description="Co-chaperone DjlA N-terminal" evidence="1">
    <location>
        <begin position="30"/>
        <end position="144"/>
    </location>
</feature>